<reference evidence="3" key="1">
    <citation type="journal article" date="2023" name="Int. J. Syst. Evol. Microbiol.">
        <title>Claveliimonas bilis gen. nov., sp. nov., deoxycholic acid-producing bacteria isolated from human faeces, and reclassification of Sellimonas monacensis Zenner et al. 2021 as Claveliimonas monacensis comb. nov.</title>
        <authorList>
            <person name="Hisatomi A."/>
            <person name="Kastawa N.W.E.P.G."/>
            <person name="Song I."/>
            <person name="Ohkuma M."/>
            <person name="Fukiya S."/>
            <person name="Sakamoto M."/>
        </authorList>
    </citation>
    <scope>NUCLEOTIDE SEQUENCE [LARGE SCALE GENOMIC DNA]</scope>
    <source>
        <strain evidence="3">12BBH14</strain>
    </source>
</reference>
<dbReference type="Proteomes" id="UP001305815">
    <property type="component" value="Chromosome"/>
</dbReference>
<protein>
    <recommendedName>
        <fullName evidence="1">UVR domain-containing protein</fullName>
    </recommendedName>
</protein>
<dbReference type="EMBL" id="AP027742">
    <property type="protein sequence ID" value="BDZ78653.1"/>
    <property type="molecule type" value="Genomic_DNA"/>
</dbReference>
<accession>A0ABN6YZ31</accession>
<dbReference type="Pfam" id="PF02151">
    <property type="entry name" value="UVR"/>
    <property type="match status" value="1"/>
</dbReference>
<dbReference type="InterPro" id="IPR036876">
    <property type="entry name" value="UVR_dom_sf"/>
</dbReference>
<evidence type="ECO:0000259" key="1">
    <source>
        <dbReference type="PROSITE" id="PS50151"/>
    </source>
</evidence>
<gene>
    <name evidence="2" type="ORF">Lac1_28360</name>
</gene>
<organism evidence="2 3">
    <name type="scientific">Claveliimonas bilis</name>
    <dbReference type="NCBI Taxonomy" id="3028070"/>
    <lineage>
        <taxon>Bacteria</taxon>
        <taxon>Bacillati</taxon>
        <taxon>Bacillota</taxon>
        <taxon>Clostridia</taxon>
        <taxon>Lachnospirales</taxon>
        <taxon>Lachnospiraceae</taxon>
        <taxon>Claveliimonas</taxon>
    </lineage>
</organism>
<dbReference type="RefSeq" id="WP_316265724.1">
    <property type="nucleotide sequence ID" value="NZ_AP027742.1"/>
</dbReference>
<dbReference type="SUPFAM" id="SSF46600">
    <property type="entry name" value="C-terminal UvrC-binding domain of UvrB"/>
    <property type="match status" value="1"/>
</dbReference>
<dbReference type="InterPro" id="IPR001943">
    <property type="entry name" value="UVR_dom"/>
</dbReference>
<keyword evidence="3" id="KW-1185">Reference proteome</keyword>
<proteinExistence type="predicted"/>
<feature type="domain" description="UVR" evidence="1">
    <location>
        <begin position="81"/>
        <end position="116"/>
    </location>
</feature>
<name>A0ABN6YZ31_9FIRM</name>
<sequence>MKCQFCHKNEADRIFYVDHMNTEYQFSVCESCLQKMWQQSLASRYTEAFQNYSGWWPGQPEPRKFGEKVFPEKADTELKKKRQLSILKIQLKEAAAQERYEEAAQLRDHIARMEKEVCAHEG</sequence>
<evidence type="ECO:0000313" key="3">
    <source>
        <dbReference type="Proteomes" id="UP001305815"/>
    </source>
</evidence>
<dbReference type="PROSITE" id="PS50151">
    <property type="entry name" value="UVR"/>
    <property type="match status" value="1"/>
</dbReference>
<evidence type="ECO:0000313" key="2">
    <source>
        <dbReference type="EMBL" id="BDZ78653.1"/>
    </source>
</evidence>